<dbReference type="AlphaFoldDB" id="A0A4Y7Q2Q2"/>
<gene>
    <name evidence="1" type="ORF">BD410DRAFT_724694</name>
</gene>
<proteinExistence type="predicted"/>
<organism evidence="1 2">
    <name type="scientific">Rickenella mellea</name>
    <dbReference type="NCBI Taxonomy" id="50990"/>
    <lineage>
        <taxon>Eukaryota</taxon>
        <taxon>Fungi</taxon>
        <taxon>Dikarya</taxon>
        <taxon>Basidiomycota</taxon>
        <taxon>Agaricomycotina</taxon>
        <taxon>Agaricomycetes</taxon>
        <taxon>Hymenochaetales</taxon>
        <taxon>Rickenellaceae</taxon>
        <taxon>Rickenella</taxon>
    </lineage>
</organism>
<evidence type="ECO:0000313" key="1">
    <source>
        <dbReference type="EMBL" id="TDL21149.1"/>
    </source>
</evidence>
<feature type="non-terminal residue" evidence="1">
    <location>
        <position position="1"/>
    </location>
</feature>
<dbReference type="VEuPathDB" id="FungiDB:BD410DRAFT_724694"/>
<dbReference type="Proteomes" id="UP000294933">
    <property type="component" value="Unassembled WGS sequence"/>
</dbReference>
<protein>
    <submittedName>
        <fullName evidence="1">Uncharacterized protein</fullName>
    </submittedName>
</protein>
<sequence>SVWTRKELVAYKIRFDSVDASTFFRVAQPPKLTLSPIILNNVKRPDGPLEIEVYRYFAYMNDAMETGHRWTAVYQLLHFMLLHFFVYDVPLRTLVRRDEMTFVMNQKEVIVTETLVLKLLKEGEYVFVAELPDNPTGDHEPKLIARALAALTHNNQKRASQGLPALRSQTFCGILMIGTAPVFYQIPVTQELLSSIAAGQYPEDVTVVRKFTPPVENRAEYLQKGMLPLDNRRIILQCFAAFKDLLVRHIPHGHCPVLTIILKA</sequence>
<dbReference type="OrthoDB" id="3213671at2759"/>
<evidence type="ECO:0000313" key="2">
    <source>
        <dbReference type="Proteomes" id="UP000294933"/>
    </source>
</evidence>
<dbReference type="STRING" id="50990.A0A4Y7Q2Q2"/>
<reference evidence="1 2" key="1">
    <citation type="submission" date="2018-06" db="EMBL/GenBank/DDBJ databases">
        <title>A transcriptomic atlas of mushroom development highlights an independent origin of complex multicellularity.</title>
        <authorList>
            <consortium name="DOE Joint Genome Institute"/>
            <person name="Krizsan K."/>
            <person name="Almasi E."/>
            <person name="Merenyi Z."/>
            <person name="Sahu N."/>
            <person name="Viragh M."/>
            <person name="Koszo T."/>
            <person name="Mondo S."/>
            <person name="Kiss B."/>
            <person name="Balint B."/>
            <person name="Kues U."/>
            <person name="Barry K."/>
            <person name="Hegedus J.C."/>
            <person name="Henrissat B."/>
            <person name="Johnson J."/>
            <person name="Lipzen A."/>
            <person name="Ohm R."/>
            <person name="Nagy I."/>
            <person name="Pangilinan J."/>
            <person name="Yan J."/>
            <person name="Xiong Y."/>
            <person name="Grigoriev I.V."/>
            <person name="Hibbett D.S."/>
            <person name="Nagy L.G."/>
        </authorList>
    </citation>
    <scope>NUCLEOTIDE SEQUENCE [LARGE SCALE GENOMIC DNA]</scope>
    <source>
        <strain evidence="1 2">SZMC22713</strain>
    </source>
</reference>
<accession>A0A4Y7Q2Q2</accession>
<name>A0A4Y7Q2Q2_9AGAM</name>
<dbReference type="EMBL" id="ML170183">
    <property type="protein sequence ID" value="TDL21149.1"/>
    <property type="molecule type" value="Genomic_DNA"/>
</dbReference>
<keyword evidence="2" id="KW-1185">Reference proteome</keyword>